<keyword evidence="7" id="KW-1185">Reference proteome</keyword>
<dbReference type="GO" id="GO:0003682">
    <property type="term" value="F:chromatin binding"/>
    <property type="evidence" value="ECO:0007669"/>
    <property type="project" value="TreeGrafter"/>
</dbReference>
<gene>
    <name evidence="6" type="ORF">COEREDRAFT_86746</name>
</gene>
<dbReference type="GO" id="GO:0008278">
    <property type="term" value="C:cohesin complex"/>
    <property type="evidence" value="ECO:0007669"/>
    <property type="project" value="InterPro"/>
</dbReference>
<name>A0A2G5BD70_COERN</name>
<dbReference type="GO" id="GO:0007062">
    <property type="term" value="P:sister chromatid cohesion"/>
    <property type="evidence" value="ECO:0007669"/>
    <property type="project" value="InterPro"/>
</dbReference>
<sequence length="771" mass="85009">MFYSQDLLCRRGGRFGVIWLLATSGGNSRRLGVNNRELMAIDIARTCTEIIVPPVPLSLRLSSTLLIGLVRALARKSDLLFSDCHSTWSRILATPWITSKQGFDPFISAHTTVSSTQVITLPSVCCLEYLDMPDVVDAVAIDEPSRAHADSQLQIWRELGWLGPVTMPRPSSQDNISSAQQLDGQSFTSSWSSLSIPDPLAYCNESGGFDRLHSATPTSAKAICLGTTSISAGRTPPPAIGQRGDPASHANEASPDIGLDEADNAEFYFDNNGNIHFTSTELGGTSHGLSTVDVHTEELVQITPNLTRQVMSSDVHLMAGTNSNRQVPRVDALVGSNRATVTGTVDIDNQHIDMPCDESSAACHSHSSVFEGDECDNNTFQLQQRSLDVLHVLEEVEDDVLHNWNALVTHPPVHMRAESGCNSRTNHAKRRRLNNGNSDYKHCESEGCTYESRVEALWARSCFWDKEMLAKSASTLGMRAQILVRTRASNMANIYALPYSIVMEQIFRPPLWQTDDARSAVSDIYNSPDQGSEWLDNMDVPVDSPNNAELHFDDNNDSELELGRGGSPIANSQNNDEDYLLNMDLDIPWLQPEILKEVKRQQNITHTPSIRTESSVDYILNRQTSGSRQSTPASHVPSLDPPSSDDGLDIQHFELAAQNLDTMSATNNVLDTRGLDSFLDLSALSAKVGDNNTALRAAEMNHEALCFHRFVLTRMRDCSSDRLSFNDLLPLPCRARRVAARAFVDLLQMASRSVFSVKQAIPYSDIFMSSS</sequence>
<evidence type="ECO:0008006" key="8">
    <source>
        <dbReference type="Google" id="ProtNLM"/>
    </source>
</evidence>
<feature type="domain" description="Rad21/Rec8-like protein N-terminal" evidence="5">
    <location>
        <begin position="1"/>
        <end position="92"/>
    </location>
</feature>
<dbReference type="Pfam" id="PF04825">
    <property type="entry name" value="Rad21_Rec8_N"/>
    <property type="match status" value="1"/>
</dbReference>
<evidence type="ECO:0000313" key="6">
    <source>
        <dbReference type="EMBL" id="PIA16657.1"/>
    </source>
</evidence>
<dbReference type="Proteomes" id="UP000242474">
    <property type="component" value="Unassembled WGS sequence"/>
</dbReference>
<organism evidence="6 7">
    <name type="scientific">Coemansia reversa (strain ATCC 12441 / NRRL 1564)</name>
    <dbReference type="NCBI Taxonomy" id="763665"/>
    <lineage>
        <taxon>Eukaryota</taxon>
        <taxon>Fungi</taxon>
        <taxon>Fungi incertae sedis</taxon>
        <taxon>Zoopagomycota</taxon>
        <taxon>Kickxellomycotina</taxon>
        <taxon>Kickxellomycetes</taxon>
        <taxon>Kickxellales</taxon>
        <taxon>Kickxellaceae</taxon>
        <taxon>Coemansia</taxon>
    </lineage>
</organism>
<comment type="subcellular location">
    <subcellularLocation>
        <location evidence="1">Nucleus</location>
    </subcellularLocation>
</comment>
<dbReference type="STRING" id="763665.A0A2G5BD70"/>
<proteinExistence type="predicted"/>
<evidence type="ECO:0000259" key="4">
    <source>
        <dbReference type="Pfam" id="PF04824"/>
    </source>
</evidence>
<dbReference type="PANTHER" id="PTHR12585">
    <property type="entry name" value="SCC1 / RAD21 FAMILY MEMBER"/>
    <property type="match status" value="1"/>
</dbReference>
<dbReference type="OrthoDB" id="10071381at2759"/>
<dbReference type="GO" id="GO:1990414">
    <property type="term" value="P:replication-born double-strand break repair via sister chromatid exchange"/>
    <property type="evidence" value="ECO:0007669"/>
    <property type="project" value="TreeGrafter"/>
</dbReference>
<dbReference type="AlphaFoldDB" id="A0A2G5BD70"/>
<evidence type="ECO:0000256" key="3">
    <source>
        <dbReference type="SAM" id="MobiDB-lite"/>
    </source>
</evidence>
<dbReference type="Pfam" id="PF04824">
    <property type="entry name" value="Rad21_Rec8"/>
    <property type="match status" value="1"/>
</dbReference>
<protein>
    <recommendedName>
        <fullName evidence="8">Rad21/Rec8-like protein N-terminal domain-containing protein</fullName>
    </recommendedName>
</protein>
<evidence type="ECO:0000259" key="5">
    <source>
        <dbReference type="Pfam" id="PF04825"/>
    </source>
</evidence>
<reference evidence="6 7" key="1">
    <citation type="journal article" date="2015" name="Genome Biol. Evol.">
        <title>Phylogenomic analyses indicate that early fungi evolved digesting cell walls of algal ancestors of land plants.</title>
        <authorList>
            <person name="Chang Y."/>
            <person name="Wang S."/>
            <person name="Sekimoto S."/>
            <person name="Aerts A.L."/>
            <person name="Choi C."/>
            <person name="Clum A."/>
            <person name="LaButti K.M."/>
            <person name="Lindquist E.A."/>
            <person name="Yee Ngan C."/>
            <person name="Ohm R.A."/>
            <person name="Salamov A.A."/>
            <person name="Grigoriev I.V."/>
            <person name="Spatafora J.W."/>
            <person name="Berbee M.L."/>
        </authorList>
    </citation>
    <scope>NUCLEOTIDE SEQUENCE [LARGE SCALE GENOMIC DNA]</scope>
    <source>
        <strain evidence="6 7">NRRL 1564</strain>
    </source>
</reference>
<dbReference type="GO" id="GO:0005634">
    <property type="term" value="C:nucleus"/>
    <property type="evidence" value="ECO:0007669"/>
    <property type="project" value="UniProtKB-SubCell"/>
</dbReference>
<dbReference type="InterPro" id="IPR006909">
    <property type="entry name" value="Rad21/Rec8_C_eu"/>
</dbReference>
<feature type="region of interest" description="Disordered" evidence="3">
    <location>
        <begin position="549"/>
        <end position="575"/>
    </location>
</feature>
<dbReference type="InterPro" id="IPR039781">
    <property type="entry name" value="Rad21/Rec8-like"/>
</dbReference>
<feature type="domain" description="Rad21/Rec8-like protein C-terminal eukaryotic" evidence="4">
    <location>
        <begin position="726"/>
        <end position="768"/>
    </location>
</feature>
<dbReference type="InterPro" id="IPR006910">
    <property type="entry name" value="Rad21_Rec8_N"/>
</dbReference>
<feature type="compositionally biased region" description="Polar residues" evidence="3">
    <location>
        <begin position="624"/>
        <end position="633"/>
    </location>
</feature>
<accession>A0A2G5BD70</accession>
<feature type="region of interest" description="Disordered" evidence="3">
    <location>
        <begin position="624"/>
        <end position="647"/>
    </location>
</feature>
<feature type="region of interest" description="Disordered" evidence="3">
    <location>
        <begin position="229"/>
        <end position="254"/>
    </location>
</feature>
<keyword evidence="2" id="KW-0539">Nucleus</keyword>
<evidence type="ECO:0000313" key="7">
    <source>
        <dbReference type="Proteomes" id="UP000242474"/>
    </source>
</evidence>
<evidence type="ECO:0000256" key="2">
    <source>
        <dbReference type="ARBA" id="ARBA00023242"/>
    </source>
</evidence>
<evidence type="ECO:0000256" key="1">
    <source>
        <dbReference type="ARBA" id="ARBA00004123"/>
    </source>
</evidence>
<dbReference type="EMBL" id="KZ303498">
    <property type="protein sequence ID" value="PIA16657.1"/>
    <property type="molecule type" value="Genomic_DNA"/>
</dbReference>
<dbReference type="PANTHER" id="PTHR12585:SF69">
    <property type="entry name" value="FI11703P"/>
    <property type="match status" value="1"/>
</dbReference>